<comment type="caution">
    <text evidence="2">The sequence shown here is derived from an EMBL/GenBank/DDBJ whole genome shotgun (WGS) entry which is preliminary data.</text>
</comment>
<dbReference type="AlphaFoldDB" id="A0A9J6AZ86"/>
<gene>
    <name evidence="2" type="ORF">H5410_001457</name>
</gene>
<evidence type="ECO:0000313" key="2">
    <source>
        <dbReference type="EMBL" id="KAG5629740.1"/>
    </source>
</evidence>
<feature type="region of interest" description="Disordered" evidence="1">
    <location>
        <begin position="149"/>
        <end position="181"/>
    </location>
</feature>
<evidence type="ECO:0000313" key="3">
    <source>
        <dbReference type="Proteomes" id="UP000824120"/>
    </source>
</evidence>
<dbReference type="EMBL" id="JACXVP010000001">
    <property type="protein sequence ID" value="KAG5629740.1"/>
    <property type="molecule type" value="Genomic_DNA"/>
</dbReference>
<sequence>PREEKRDIELTPTSSIDIQHIEVEYPREEEDKRRVAPVDASPEVDVELILAEASLPTLASGPSGTPTSTSSQAPGVSTASQPTRITQAMILKMGNLDHSTNVPATRLEAEGITSEVTTLKVEVANLRKDVDYLKSTNFTSLLEAADDMDAPTSFEIPPTTTEDMPMDDVAATESKAETDEE</sequence>
<evidence type="ECO:0000256" key="1">
    <source>
        <dbReference type="SAM" id="MobiDB-lite"/>
    </source>
</evidence>
<feature type="compositionally biased region" description="Low complexity" evidence="1">
    <location>
        <begin position="60"/>
        <end position="71"/>
    </location>
</feature>
<feature type="compositionally biased region" description="Polar residues" evidence="1">
    <location>
        <begin position="72"/>
        <end position="84"/>
    </location>
</feature>
<feature type="non-terminal residue" evidence="2">
    <location>
        <position position="1"/>
    </location>
</feature>
<reference evidence="2 3" key="1">
    <citation type="submission" date="2020-09" db="EMBL/GenBank/DDBJ databases">
        <title>De no assembly of potato wild relative species, Solanum commersonii.</title>
        <authorList>
            <person name="Cho K."/>
        </authorList>
    </citation>
    <scope>NUCLEOTIDE SEQUENCE [LARGE SCALE GENOMIC DNA]</scope>
    <source>
        <strain evidence="2">LZ3.2</strain>
        <tissue evidence="2">Leaf</tissue>
    </source>
</reference>
<protein>
    <recommendedName>
        <fullName evidence="4">Polyprotein protein</fullName>
    </recommendedName>
</protein>
<name>A0A9J6AZ86_SOLCO</name>
<dbReference type="OrthoDB" id="1306244at2759"/>
<accession>A0A9J6AZ86</accession>
<keyword evidence="3" id="KW-1185">Reference proteome</keyword>
<dbReference type="Proteomes" id="UP000824120">
    <property type="component" value="Chromosome 1"/>
</dbReference>
<evidence type="ECO:0008006" key="4">
    <source>
        <dbReference type="Google" id="ProtNLM"/>
    </source>
</evidence>
<proteinExistence type="predicted"/>
<feature type="region of interest" description="Disordered" evidence="1">
    <location>
        <begin position="55"/>
        <end position="84"/>
    </location>
</feature>
<organism evidence="2 3">
    <name type="scientific">Solanum commersonii</name>
    <name type="common">Commerson's wild potato</name>
    <name type="synonym">Commerson's nightshade</name>
    <dbReference type="NCBI Taxonomy" id="4109"/>
    <lineage>
        <taxon>Eukaryota</taxon>
        <taxon>Viridiplantae</taxon>
        <taxon>Streptophyta</taxon>
        <taxon>Embryophyta</taxon>
        <taxon>Tracheophyta</taxon>
        <taxon>Spermatophyta</taxon>
        <taxon>Magnoliopsida</taxon>
        <taxon>eudicotyledons</taxon>
        <taxon>Gunneridae</taxon>
        <taxon>Pentapetalae</taxon>
        <taxon>asterids</taxon>
        <taxon>lamiids</taxon>
        <taxon>Solanales</taxon>
        <taxon>Solanaceae</taxon>
        <taxon>Solanoideae</taxon>
        <taxon>Solaneae</taxon>
        <taxon>Solanum</taxon>
    </lineage>
</organism>